<keyword evidence="5 8" id="KW-0812">Transmembrane</keyword>
<comment type="subunit">
    <text evidence="3 8">Homodimer and heterodimers.</text>
</comment>
<feature type="transmembrane region" description="Helical" evidence="8">
    <location>
        <begin position="321"/>
        <end position="345"/>
    </location>
</feature>
<gene>
    <name evidence="11" type="ORF">PHYPA_006451</name>
</gene>
<name>A0A2K1KP45_PHYPA</name>
<comment type="caution">
    <text evidence="11">The sequence shown here is derived from an EMBL/GenBank/DDBJ whole genome shotgun (WGS) entry which is preliminary data.</text>
</comment>
<reference evidence="11" key="2">
    <citation type="journal article" date="2018" name="Plant J.">
        <title>The Physcomitrella patens chromosome-scale assembly reveals moss genome structure and evolution.</title>
        <authorList>
            <person name="Lang D."/>
            <person name="Ullrich K.K."/>
            <person name="Murat F."/>
            <person name="Fuchs J."/>
            <person name="Jenkins J."/>
            <person name="Haas F.B."/>
            <person name="Piednoel M."/>
            <person name="Gundlach H."/>
            <person name="Van Bel M."/>
            <person name="Meyberg R."/>
            <person name="Vives C."/>
            <person name="Morata J."/>
            <person name="Symeonidi A."/>
            <person name="Hiss M."/>
            <person name="Muchero W."/>
            <person name="Kamisugi Y."/>
            <person name="Saleh O."/>
            <person name="Blanc G."/>
            <person name="Decker E.L."/>
            <person name="van Gessel N."/>
            <person name="Grimwood J."/>
            <person name="Hayes R.D."/>
            <person name="Graham S.W."/>
            <person name="Gunter L.E."/>
            <person name="McDaniel S.F."/>
            <person name="Hoernstein S.N.W."/>
            <person name="Larsson A."/>
            <person name="Li F.W."/>
            <person name="Perroud P.F."/>
            <person name="Phillips J."/>
            <person name="Ranjan P."/>
            <person name="Rokshar D.S."/>
            <person name="Rothfels C.J."/>
            <person name="Schneider L."/>
            <person name="Shu S."/>
            <person name="Stevenson D.W."/>
            <person name="Thummler F."/>
            <person name="Tillich M."/>
            <person name="Villarreal Aguilar J.C."/>
            <person name="Widiez T."/>
            <person name="Wong G.K."/>
            <person name="Wymore A."/>
            <person name="Zhang Y."/>
            <person name="Zimmer A.D."/>
            <person name="Quatrano R.S."/>
            <person name="Mayer K.F.X."/>
            <person name="Goodstein D."/>
            <person name="Casacuberta J.M."/>
            <person name="Vandepoele K."/>
            <person name="Reski R."/>
            <person name="Cuming A.C."/>
            <person name="Tuskan G.A."/>
            <person name="Maumus F."/>
            <person name="Salse J."/>
            <person name="Schmutz J."/>
            <person name="Rensing S.A."/>
        </authorList>
    </citation>
    <scope>NUCLEOTIDE SEQUENCE [LARGE SCALE GENOMIC DNA]</scope>
</reference>
<evidence type="ECO:0000256" key="2">
    <source>
        <dbReference type="ARBA" id="ARBA00007651"/>
    </source>
</evidence>
<dbReference type="PANTHER" id="PTHR33573:SF50">
    <property type="entry name" value="CASP-LIKE PROTEIN 4A3"/>
    <property type="match status" value="1"/>
</dbReference>
<dbReference type="OrthoDB" id="672180at2759"/>
<evidence type="ECO:0000256" key="9">
    <source>
        <dbReference type="SAM" id="MobiDB-lite"/>
    </source>
</evidence>
<dbReference type="InterPro" id="IPR006702">
    <property type="entry name" value="CASP_dom"/>
</dbReference>
<evidence type="ECO:0000256" key="7">
    <source>
        <dbReference type="ARBA" id="ARBA00023136"/>
    </source>
</evidence>
<dbReference type="Pfam" id="PF04535">
    <property type="entry name" value="CASP_dom"/>
    <property type="match status" value="1"/>
</dbReference>
<dbReference type="InterPro" id="IPR006459">
    <property type="entry name" value="CASP/CASPL"/>
</dbReference>
<keyword evidence="7 8" id="KW-0472">Membrane</keyword>
<dbReference type="EMBL" id="ABEU02000004">
    <property type="protein sequence ID" value="PNR55554.1"/>
    <property type="molecule type" value="Genomic_DNA"/>
</dbReference>
<dbReference type="PANTHER" id="PTHR33573">
    <property type="entry name" value="CASP-LIKE PROTEIN 4A4"/>
    <property type="match status" value="1"/>
</dbReference>
<feature type="region of interest" description="Disordered" evidence="9">
    <location>
        <begin position="70"/>
        <end position="100"/>
    </location>
</feature>
<dbReference type="AlphaFoldDB" id="A0A2K1KP45"/>
<evidence type="ECO:0000256" key="1">
    <source>
        <dbReference type="ARBA" id="ARBA00004651"/>
    </source>
</evidence>
<accession>A0A2K1KP45</accession>
<protein>
    <recommendedName>
        <fullName evidence="8">CASP-like protein</fullName>
    </recommendedName>
</protein>
<feature type="transmembrane region" description="Helical" evidence="8">
    <location>
        <begin position="188"/>
        <end position="208"/>
    </location>
</feature>
<sequence>MGTVTDSKAEADEHGEKTDGGVESIDAVQGHGNRLESPDLNNFKPNGKNVAYVSSKIRAGVKVDWPTDSIYHQGTADGPAGSEDGAQSHAKRVNASPGRIHIHRGASGGILRGLSGGIHLPTLQSITFEMTRLPDDDAGLQMHFTETKEVETLPETPRGSIRRAMVEVPSRKQSKLRKHLTPMGACSFGFRLSQIVLSLISIVVMCSNSQRMHTPEVDFGTLKFNHFQAYRYLIAVNVCVIFYSTLQFTQLMYIVILGISFIPSIVISTWTTYGFDQLFTYLLLSASTSAGTIANISYNGEMGVSLCSRFDLASFCARADAAVTLSFFTFLVMFSSTALAVYRICVMMREFHR</sequence>
<proteinExistence type="inferred from homology"/>
<dbReference type="SMR" id="A0A2K1KP45"/>
<dbReference type="STRING" id="3218.A0A2K1KP45"/>
<comment type="subcellular location">
    <subcellularLocation>
        <location evidence="1 8">Cell membrane</location>
        <topology evidence="1 8">Multi-pass membrane protein</topology>
    </subcellularLocation>
</comment>
<reference evidence="11" key="1">
    <citation type="journal article" date="2008" name="Science">
        <title>The Physcomitrella genome reveals evolutionary insights into the conquest of land by plants.</title>
        <authorList>
            <person name="Rensing S."/>
            <person name="Lang D."/>
            <person name="Zimmer A."/>
            <person name="Terry A."/>
            <person name="Salamov A."/>
            <person name="Shapiro H."/>
            <person name="Nishiyama T."/>
            <person name="Perroud P.-F."/>
            <person name="Lindquist E."/>
            <person name="Kamisugi Y."/>
            <person name="Tanahashi T."/>
            <person name="Sakakibara K."/>
            <person name="Fujita T."/>
            <person name="Oishi K."/>
            <person name="Shin-I T."/>
            <person name="Kuroki Y."/>
            <person name="Toyoda A."/>
            <person name="Suzuki Y."/>
            <person name="Hashimoto A."/>
            <person name="Yamaguchi K."/>
            <person name="Sugano A."/>
            <person name="Kohara Y."/>
            <person name="Fujiyama A."/>
            <person name="Anterola A."/>
            <person name="Aoki S."/>
            <person name="Ashton N."/>
            <person name="Barbazuk W.B."/>
            <person name="Barker E."/>
            <person name="Bennetzen J."/>
            <person name="Bezanilla M."/>
            <person name="Blankenship R."/>
            <person name="Cho S.H."/>
            <person name="Dutcher S."/>
            <person name="Estelle M."/>
            <person name="Fawcett J.A."/>
            <person name="Gundlach H."/>
            <person name="Hanada K."/>
            <person name="Heyl A."/>
            <person name="Hicks K.A."/>
            <person name="Hugh J."/>
            <person name="Lohr M."/>
            <person name="Mayer K."/>
            <person name="Melkozernov A."/>
            <person name="Murata T."/>
            <person name="Nelson D."/>
            <person name="Pils B."/>
            <person name="Prigge M."/>
            <person name="Reiss B."/>
            <person name="Renner T."/>
            <person name="Rombauts S."/>
            <person name="Rushton P."/>
            <person name="Sanderfoot A."/>
            <person name="Schween G."/>
            <person name="Shiu S.-H."/>
            <person name="Stueber K."/>
            <person name="Theodoulou F.L."/>
            <person name="Tu H."/>
            <person name="Van de Peer Y."/>
            <person name="Verrier P.J."/>
            <person name="Waters E."/>
            <person name="Wood A."/>
            <person name="Yang L."/>
            <person name="Cove D."/>
            <person name="Cuming A."/>
            <person name="Hasebe M."/>
            <person name="Lucas S."/>
            <person name="Mishler D.B."/>
            <person name="Reski R."/>
            <person name="Grigoriev I."/>
            <person name="Quatrano R.S."/>
            <person name="Boore J.L."/>
        </authorList>
    </citation>
    <scope>NUCLEOTIDE SEQUENCE [LARGE SCALE GENOMIC DNA]</scope>
</reference>
<feature type="region of interest" description="Disordered" evidence="9">
    <location>
        <begin position="1"/>
        <end position="24"/>
    </location>
</feature>
<feature type="compositionally biased region" description="Basic and acidic residues" evidence="9">
    <location>
        <begin position="7"/>
        <end position="20"/>
    </location>
</feature>
<keyword evidence="6 8" id="KW-1133">Transmembrane helix</keyword>
<organism evidence="11">
    <name type="scientific">Physcomitrium patens</name>
    <name type="common">Spreading-leaved earth moss</name>
    <name type="synonym">Physcomitrella patens</name>
    <dbReference type="NCBI Taxonomy" id="3218"/>
    <lineage>
        <taxon>Eukaryota</taxon>
        <taxon>Viridiplantae</taxon>
        <taxon>Streptophyta</taxon>
        <taxon>Embryophyta</taxon>
        <taxon>Bryophyta</taxon>
        <taxon>Bryophytina</taxon>
        <taxon>Bryopsida</taxon>
        <taxon>Funariidae</taxon>
        <taxon>Funariales</taxon>
        <taxon>Funariaceae</taxon>
        <taxon>Physcomitrium</taxon>
    </lineage>
</organism>
<feature type="domain" description="Casparian strip membrane protein" evidence="10">
    <location>
        <begin position="185"/>
        <end position="332"/>
    </location>
</feature>
<evidence type="ECO:0000256" key="3">
    <source>
        <dbReference type="ARBA" id="ARBA00011489"/>
    </source>
</evidence>
<evidence type="ECO:0000313" key="11">
    <source>
        <dbReference type="EMBL" id="PNR55554.1"/>
    </source>
</evidence>
<feature type="transmembrane region" description="Helical" evidence="8">
    <location>
        <begin position="252"/>
        <end position="271"/>
    </location>
</feature>
<dbReference type="NCBIfam" id="TIGR01569">
    <property type="entry name" value="A_tha_TIGR01569"/>
    <property type="match status" value="1"/>
</dbReference>
<dbReference type="GO" id="GO:0005886">
    <property type="term" value="C:plasma membrane"/>
    <property type="evidence" value="ECO:0007669"/>
    <property type="project" value="UniProtKB-SubCell"/>
</dbReference>
<evidence type="ECO:0000259" key="10">
    <source>
        <dbReference type="Pfam" id="PF04535"/>
    </source>
</evidence>
<evidence type="ECO:0000256" key="5">
    <source>
        <dbReference type="ARBA" id="ARBA00022692"/>
    </source>
</evidence>
<evidence type="ECO:0000256" key="6">
    <source>
        <dbReference type="ARBA" id="ARBA00022989"/>
    </source>
</evidence>
<comment type="similarity">
    <text evidence="2 8">Belongs to the Casparian strip membrane proteins (CASP) family.</text>
</comment>
<evidence type="ECO:0000256" key="4">
    <source>
        <dbReference type="ARBA" id="ARBA00022475"/>
    </source>
</evidence>
<evidence type="ECO:0000256" key="8">
    <source>
        <dbReference type="RuleBase" id="RU361233"/>
    </source>
</evidence>
<keyword evidence="4 8" id="KW-1003">Cell membrane</keyword>
<feature type="transmembrane region" description="Helical" evidence="8">
    <location>
        <begin position="229"/>
        <end position="246"/>
    </location>
</feature>